<dbReference type="Pfam" id="PF24883">
    <property type="entry name" value="NPHP3_N"/>
    <property type="match status" value="1"/>
</dbReference>
<dbReference type="PANTHER" id="PTHR10039">
    <property type="entry name" value="AMELOGENIN"/>
    <property type="match status" value="1"/>
</dbReference>
<evidence type="ECO:0000259" key="5">
    <source>
        <dbReference type="Pfam" id="PF24883"/>
    </source>
</evidence>
<keyword evidence="2" id="KW-0040">ANK repeat</keyword>
<evidence type="ECO:0000256" key="1">
    <source>
        <dbReference type="ARBA" id="ARBA00022737"/>
    </source>
</evidence>
<dbReference type="Pfam" id="PF12796">
    <property type="entry name" value="Ank_2"/>
    <property type="match status" value="1"/>
</dbReference>
<accession>A0A9W4N7A6</accession>
<keyword evidence="1" id="KW-0677">Repeat</keyword>
<organism evidence="6 7">
    <name type="scientific">Penicillium salamii</name>
    <dbReference type="NCBI Taxonomy" id="1612424"/>
    <lineage>
        <taxon>Eukaryota</taxon>
        <taxon>Fungi</taxon>
        <taxon>Dikarya</taxon>
        <taxon>Ascomycota</taxon>
        <taxon>Pezizomycotina</taxon>
        <taxon>Eurotiomycetes</taxon>
        <taxon>Eurotiomycetidae</taxon>
        <taxon>Eurotiales</taxon>
        <taxon>Aspergillaceae</taxon>
        <taxon>Penicillium</taxon>
    </lineage>
</organism>
<dbReference type="InterPro" id="IPR027417">
    <property type="entry name" value="P-loop_NTPase"/>
</dbReference>
<feature type="domain" description="Nephrocystin 3-like N-terminal" evidence="5">
    <location>
        <begin position="34"/>
        <end position="200"/>
    </location>
</feature>
<evidence type="ECO:0000259" key="4">
    <source>
        <dbReference type="Pfam" id="PF22939"/>
    </source>
</evidence>
<feature type="repeat" description="ANK" evidence="2">
    <location>
        <begin position="553"/>
        <end position="585"/>
    </location>
</feature>
<dbReference type="OrthoDB" id="4345172at2759"/>
<dbReference type="PANTHER" id="PTHR10039:SF14">
    <property type="entry name" value="NACHT DOMAIN-CONTAINING PROTEIN"/>
    <property type="match status" value="1"/>
</dbReference>
<dbReference type="InterPro" id="IPR002110">
    <property type="entry name" value="Ankyrin_rpt"/>
</dbReference>
<dbReference type="Gene3D" id="3.40.50.300">
    <property type="entry name" value="P-loop containing nucleotide triphosphate hydrolases"/>
    <property type="match status" value="1"/>
</dbReference>
<evidence type="ECO:0000313" key="6">
    <source>
        <dbReference type="EMBL" id="CAG8310472.1"/>
    </source>
</evidence>
<dbReference type="InterPro" id="IPR054471">
    <property type="entry name" value="GPIID_WHD"/>
</dbReference>
<name>A0A9W4N7A6_9EURO</name>
<evidence type="ECO:0000313" key="7">
    <source>
        <dbReference type="Proteomes" id="UP001152646"/>
    </source>
</evidence>
<dbReference type="PROSITE" id="PS50088">
    <property type="entry name" value="ANK_REPEAT"/>
    <property type="match status" value="2"/>
</dbReference>
<dbReference type="SUPFAM" id="SSF52540">
    <property type="entry name" value="P-loop containing nucleoside triphosphate hydrolases"/>
    <property type="match status" value="1"/>
</dbReference>
<dbReference type="Proteomes" id="UP001152646">
    <property type="component" value="Unassembled WGS sequence"/>
</dbReference>
<dbReference type="Gene3D" id="1.25.40.20">
    <property type="entry name" value="Ankyrin repeat-containing domain"/>
    <property type="match status" value="1"/>
</dbReference>
<feature type="domain" description="GPI inositol-deacylase winged helix" evidence="4">
    <location>
        <begin position="314"/>
        <end position="406"/>
    </location>
</feature>
<dbReference type="PROSITE" id="PS50297">
    <property type="entry name" value="ANK_REP_REGION"/>
    <property type="match status" value="2"/>
</dbReference>
<evidence type="ECO:0000256" key="2">
    <source>
        <dbReference type="PROSITE-ProRule" id="PRU00023"/>
    </source>
</evidence>
<dbReference type="AlphaFoldDB" id="A0A9W4N7A6"/>
<dbReference type="EMBL" id="CAJVPA010000088">
    <property type="protein sequence ID" value="CAG8310472.1"/>
    <property type="molecule type" value="Genomic_DNA"/>
</dbReference>
<dbReference type="InterPro" id="IPR056884">
    <property type="entry name" value="NPHP3-like_N"/>
</dbReference>
<comment type="caution">
    <text evidence="6">The sequence shown here is derived from an EMBL/GenBank/DDBJ whole genome shotgun (WGS) entry which is preliminary data.</text>
</comment>
<sequence>MSEAETKRDVKKWLMGRHSPNELFADFTEKRLDGTCEWILTKGSFVDWSSSDFPAAAAKLLWINGPPGFGKSTLCARLIKHLTDTIKEPIAHFFFSSDFETRADPFVAIRSWISQISHHPTAFKLIRERWATQCNQTATRADIIELLQAISQAIHGCTFALDGLDECTWSRGGDDSVTVFLETIKKATKGTATRILVVSRSEPDIRHGIISPSPGTTVFQHKISLEDVSSDIQLYSMSIVETRLPRKTEATKLHISQKMASGCNGQFLWLKLQQDSLRSWKNQKQLEDTIDKTPAGLELLYERNWRMMSRFPKRERARAFALLRWTAFAFRPLTVRELTEALLIDEKKNELLLDEMPDTIDEDYIDSEIVSLCGSLLEVRTSQSELHVGLRTVHLAHFSVKEYILCNMPLNLTIPTFKPLSESVESIYFAKRCLCYLNIPEVWSNGSTLRDDQVHGSFLDYAAGHWYKYYAVDELNDSRAVGHMNAFFDSSNPAWHSWRRWMEHNDKVLAMMNVGSRSILRSPLFYAVLVHLPDTVRYLNEKKGFQPNEHVSLGWTVLTVACYRGDLETTQALLDAGANVNTVDDDGWTPLHFASAGGHTDLAKLLLTAGADTSPSAKTGLTYNNGHHDTLHPSLHWKRCSYPCVTLPIVPYISLARAQLSPQERVEFTFKMLPQRCDSNHSLRLWVQVRIRLLKLRSLKSETSSKKMEQCRFTTSEISHEAHAESDPDSDSNLSHTSRSGADLAPSILWTEDATDWSFSFNLKWALGRLSEWMNGIKADTLWHNLLTDPSHLLDLVAMYVMYSYKSIWRASHLQKSLICKIFNSDLK</sequence>
<dbReference type="SUPFAM" id="SSF48403">
    <property type="entry name" value="Ankyrin repeat"/>
    <property type="match status" value="1"/>
</dbReference>
<proteinExistence type="predicted"/>
<feature type="repeat" description="ANK" evidence="2">
    <location>
        <begin position="586"/>
        <end position="618"/>
    </location>
</feature>
<feature type="compositionally biased region" description="Polar residues" evidence="3">
    <location>
        <begin position="731"/>
        <end position="740"/>
    </location>
</feature>
<dbReference type="InterPro" id="IPR036770">
    <property type="entry name" value="Ankyrin_rpt-contain_sf"/>
</dbReference>
<dbReference type="SMART" id="SM00248">
    <property type="entry name" value="ANK"/>
    <property type="match status" value="3"/>
</dbReference>
<evidence type="ECO:0000256" key="3">
    <source>
        <dbReference type="SAM" id="MobiDB-lite"/>
    </source>
</evidence>
<protein>
    <recommendedName>
        <fullName evidence="8">NACHT domain-containing protein</fullName>
    </recommendedName>
</protein>
<gene>
    <name evidence="6" type="ORF">PSALAMII_LOCUS2130</name>
</gene>
<dbReference type="Pfam" id="PF22939">
    <property type="entry name" value="WHD_GPIID"/>
    <property type="match status" value="1"/>
</dbReference>
<evidence type="ECO:0008006" key="8">
    <source>
        <dbReference type="Google" id="ProtNLM"/>
    </source>
</evidence>
<feature type="region of interest" description="Disordered" evidence="3">
    <location>
        <begin position="719"/>
        <end position="740"/>
    </location>
</feature>
<reference evidence="6" key="1">
    <citation type="submission" date="2021-07" db="EMBL/GenBank/DDBJ databases">
        <authorList>
            <person name="Branca A.L. A."/>
        </authorList>
    </citation>
    <scope>NUCLEOTIDE SEQUENCE</scope>
</reference>